<evidence type="ECO:0000259" key="8">
    <source>
        <dbReference type="PROSITE" id="PS51736"/>
    </source>
</evidence>
<dbReference type="InterPro" id="IPR006118">
    <property type="entry name" value="Recombinase_CS"/>
</dbReference>
<dbReference type="GO" id="GO:0015074">
    <property type="term" value="P:DNA integration"/>
    <property type="evidence" value="ECO:0007669"/>
    <property type="project" value="UniProtKB-KW"/>
</dbReference>
<dbReference type="InterPro" id="IPR050639">
    <property type="entry name" value="SSR_resolvase"/>
</dbReference>
<organism evidence="9 10">
    <name type="scientific">Paraburkholderia domus</name>
    <dbReference type="NCBI Taxonomy" id="2793075"/>
    <lineage>
        <taxon>Bacteria</taxon>
        <taxon>Pseudomonadati</taxon>
        <taxon>Pseudomonadota</taxon>
        <taxon>Betaproteobacteria</taxon>
        <taxon>Burkholderiales</taxon>
        <taxon>Burkholderiaceae</taxon>
        <taxon>Paraburkholderia</taxon>
    </lineage>
</organism>
<evidence type="ECO:0000313" key="9">
    <source>
        <dbReference type="EMBL" id="CAE6935848.1"/>
    </source>
</evidence>
<dbReference type="PANTHER" id="PTHR30461">
    <property type="entry name" value="DNA-INVERTASE FROM LAMBDOID PROPHAGE"/>
    <property type="match status" value="1"/>
</dbReference>
<dbReference type="CDD" id="cd00569">
    <property type="entry name" value="HTH_Hin_like"/>
    <property type="match status" value="1"/>
</dbReference>
<evidence type="ECO:0000256" key="7">
    <source>
        <dbReference type="PROSITE-ProRule" id="PRU10137"/>
    </source>
</evidence>
<feature type="domain" description="Resolvase/invertase-type recombinase catalytic" evidence="8">
    <location>
        <begin position="53"/>
        <end position="187"/>
    </location>
</feature>
<protein>
    <recommendedName>
        <fullName evidence="8">Resolvase/invertase-type recombinase catalytic domain-containing protein</fullName>
    </recommendedName>
</protein>
<dbReference type="FunFam" id="3.40.50.1390:FF:000001">
    <property type="entry name" value="DNA recombinase"/>
    <property type="match status" value="1"/>
</dbReference>
<dbReference type="Pfam" id="PF00239">
    <property type="entry name" value="Resolvase"/>
    <property type="match status" value="1"/>
</dbReference>
<reference evidence="9" key="1">
    <citation type="submission" date="2021-02" db="EMBL/GenBank/DDBJ databases">
        <authorList>
            <person name="Vanwijnsberghe S."/>
        </authorList>
    </citation>
    <scope>NUCLEOTIDE SEQUENCE</scope>
    <source>
        <strain evidence="9">R-70211</strain>
    </source>
</reference>
<evidence type="ECO:0000313" key="10">
    <source>
        <dbReference type="Proteomes" id="UP000675121"/>
    </source>
</evidence>
<evidence type="ECO:0000256" key="5">
    <source>
        <dbReference type="ARBA" id="ARBA00023172"/>
    </source>
</evidence>
<dbReference type="PANTHER" id="PTHR30461:SF2">
    <property type="entry name" value="SERINE RECOMBINASE PINE-RELATED"/>
    <property type="match status" value="1"/>
</dbReference>
<dbReference type="InterPro" id="IPR006119">
    <property type="entry name" value="Resolv_N"/>
</dbReference>
<dbReference type="SUPFAM" id="SSF53041">
    <property type="entry name" value="Resolvase-like"/>
    <property type="match status" value="1"/>
</dbReference>
<sequence>MFHKVPPGIKTYAFCTIRYLRLFSGQPYGWTSLARAAAATSSDPQIITSGWSMKIGYARVSTEEQNLELQLDALSHAGCDFLFTDHGVSGANFSRPGLDAALAKVSEGDSLVVWRLDRLGRSLSKLVDLLTHLGNRNIDFVSLNEAINTSTPGGILVFHMMAALAEFERTLISERTRAGIAAARARGKEIGRKRSLTPVQRAHALAMLNCQSQAEVAQKFNVHPRTLRRLLQEESKNASLASDKELTVP</sequence>
<feature type="active site" description="O-(5'-phospho-DNA)-serine intermediate" evidence="6 7">
    <location>
        <position position="61"/>
    </location>
</feature>
<keyword evidence="10" id="KW-1185">Reference proteome</keyword>
<dbReference type="GO" id="GO:0000150">
    <property type="term" value="F:DNA strand exchange activity"/>
    <property type="evidence" value="ECO:0007669"/>
    <property type="project" value="UniProtKB-KW"/>
</dbReference>
<keyword evidence="3" id="KW-0230">DNA invertase</keyword>
<dbReference type="Gene3D" id="3.40.50.1390">
    <property type="entry name" value="Resolvase, N-terminal catalytic domain"/>
    <property type="match status" value="1"/>
</dbReference>
<dbReference type="InterPro" id="IPR036162">
    <property type="entry name" value="Resolvase-like_N_sf"/>
</dbReference>
<dbReference type="AlphaFoldDB" id="A0A9N8R1B4"/>
<keyword evidence="2" id="KW-0229">DNA integration</keyword>
<evidence type="ECO:0000256" key="4">
    <source>
        <dbReference type="ARBA" id="ARBA00023125"/>
    </source>
</evidence>
<comment type="similarity">
    <text evidence="1">Belongs to the site-specific recombinase resolvase family.</text>
</comment>
<evidence type="ECO:0000256" key="1">
    <source>
        <dbReference type="ARBA" id="ARBA00009913"/>
    </source>
</evidence>
<dbReference type="PROSITE" id="PS00398">
    <property type="entry name" value="RECOMBINASES_2"/>
    <property type="match status" value="1"/>
</dbReference>
<evidence type="ECO:0000256" key="6">
    <source>
        <dbReference type="PIRSR" id="PIRSR606118-50"/>
    </source>
</evidence>
<dbReference type="SMART" id="SM00857">
    <property type="entry name" value="Resolvase"/>
    <property type="match status" value="1"/>
</dbReference>
<evidence type="ECO:0000256" key="2">
    <source>
        <dbReference type="ARBA" id="ARBA00022908"/>
    </source>
</evidence>
<proteinExistence type="inferred from homology"/>
<evidence type="ECO:0000256" key="3">
    <source>
        <dbReference type="ARBA" id="ARBA00023100"/>
    </source>
</evidence>
<dbReference type="EMBL" id="CAJNAS010000016">
    <property type="protein sequence ID" value="CAE6935848.1"/>
    <property type="molecule type" value="Genomic_DNA"/>
</dbReference>
<comment type="caution">
    <text evidence="9">The sequence shown here is derived from an EMBL/GenBank/DDBJ whole genome shotgun (WGS) entry which is preliminary data.</text>
</comment>
<gene>
    <name evidence="9" type="ORF">R70211_05386</name>
</gene>
<name>A0A9N8R1B4_9BURK</name>
<dbReference type="PROSITE" id="PS51736">
    <property type="entry name" value="RECOMBINASES_3"/>
    <property type="match status" value="1"/>
</dbReference>
<dbReference type="PROSITE" id="PS00397">
    <property type="entry name" value="RECOMBINASES_1"/>
    <property type="match status" value="1"/>
</dbReference>
<dbReference type="CDD" id="cd03768">
    <property type="entry name" value="SR_ResInv"/>
    <property type="match status" value="1"/>
</dbReference>
<keyword evidence="4" id="KW-0238">DNA-binding</keyword>
<dbReference type="Proteomes" id="UP000675121">
    <property type="component" value="Unassembled WGS sequence"/>
</dbReference>
<dbReference type="GO" id="GO:0003677">
    <property type="term" value="F:DNA binding"/>
    <property type="evidence" value="ECO:0007669"/>
    <property type="project" value="UniProtKB-KW"/>
</dbReference>
<keyword evidence="5" id="KW-0233">DNA recombination</keyword>
<accession>A0A9N8R1B4</accession>